<feature type="region of interest" description="Disordered" evidence="1">
    <location>
        <begin position="1"/>
        <end position="62"/>
    </location>
</feature>
<reference evidence="3" key="1">
    <citation type="submission" date="2016-06" db="EMBL/GenBank/DDBJ databases">
        <title>Parallel loss of symbiosis genes in relatives of nitrogen-fixing non-legume Parasponia.</title>
        <authorList>
            <person name="Van Velzen R."/>
            <person name="Holmer R."/>
            <person name="Bu F."/>
            <person name="Rutten L."/>
            <person name="Van Zeijl A."/>
            <person name="Liu W."/>
            <person name="Santuari L."/>
            <person name="Cao Q."/>
            <person name="Sharma T."/>
            <person name="Shen D."/>
            <person name="Roswanjaya Y."/>
            <person name="Wardhani T."/>
            <person name="Kalhor M.S."/>
            <person name="Jansen J."/>
            <person name="Van den Hoogen J."/>
            <person name="Gungor B."/>
            <person name="Hartog M."/>
            <person name="Hontelez J."/>
            <person name="Verver J."/>
            <person name="Yang W.-C."/>
            <person name="Schijlen E."/>
            <person name="Repin R."/>
            <person name="Schilthuizen M."/>
            <person name="Schranz E."/>
            <person name="Heidstra R."/>
            <person name="Miyata K."/>
            <person name="Fedorova E."/>
            <person name="Kohlen W."/>
            <person name="Bisseling T."/>
            <person name="Smit S."/>
            <person name="Geurts R."/>
        </authorList>
    </citation>
    <scope>NUCLEOTIDE SEQUENCE [LARGE SCALE GENOMIC DNA]</scope>
    <source>
        <strain evidence="3">cv. WU1-14</strain>
    </source>
</reference>
<proteinExistence type="predicted"/>
<dbReference type="Proteomes" id="UP000237105">
    <property type="component" value="Unassembled WGS sequence"/>
</dbReference>
<dbReference type="EMBL" id="JXTB01000050">
    <property type="protein sequence ID" value="PON70478.1"/>
    <property type="molecule type" value="Genomic_DNA"/>
</dbReference>
<evidence type="ECO:0000313" key="3">
    <source>
        <dbReference type="Proteomes" id="UP000237105"/>
    </source>
</evidence>
<gene>
    <name evidence="2" type="ORF">PanWU01x14_081470</name>
</gene>
<dbReference type="OrthoDB" id="10311775at2759"/>
<feature type="non-terminal residue" evidence="2">
    <location>
        <position position="1"/>
    </location>
</feature>
<sequence>DHGRVGGLLGRGNALDPEGAVRDAPLLDEPPERVVRNEGEVGERGSGDRACGVPGSHPGLDAGPVVGLAGAHRDRVTHQLKRDRAPEMVRNLDTQIQRL</sequence>
<feature type="compositionally biased region" description="Basic and acidic residues" evidence="1">
    <location>
        <begin position="30"/>
        <end position="47"/>
    </location>
</feature>
<feature type="compositionally biased region" description="Gly residues" evidence="1">
    <location>
        <begin position="1"/>
        <end position="10"/>
    </location>
</feature>
<keyword evidence="3" id="KW-1185">Reference proteome</keyword>
<accession>A0A2P5DB18</accession>
<evidence type="ECO:0000313" key="2">
    <source>
        <dbReference type="EMBL" id="PON70478.1"/>
    </source>
</evidence>
<evidence type="ECO:0000256" key="1">
    <source>
        <dbReference type="SAM" id="MobiDB-lite"/>
    </source>
</evidence>
<protein>
    <submittedName>
        <fullName evidence="2">Uncharacterized protein</fullName>
    </submittedName>
</protein>
<dbReference type="AlphaFoldDB" id="A0A2P5DB18"/>
<comment type="caution">
    <text evidence="2">The sequence shown here is derived from an EMBL/GenBank/DDBJ whole genome shotgun (WGS) entry which is preliminary data.</text>
</comment>
<name>A0A2P5DB18_PARAD</name>
<organism evidence="2 3">
    <name type="scientific">Parasponia andersonii</name>
    <name type="common">Sponia andersonii</name>
    <dbReference type="NCBI Taxonomy" id="3476"/>
    <lineage>
        <taxon>Eukaryota</taxon>
        <taxon>Viridiplantae</taxon>
        <taxon>Streptophyta</taxon>
        <taxon>Embryophyta</taxon>
        <taxon>Tracheophyta</taxon>
        <taxon>Spermatophyta</taxon>
        <taxon>Magnoliopsida</taxon>
        <taxon>eudicotyledons</taxon>
        <taxon>Gunneridae</taxon>
        <taxon>Pentapetalae</taxon>
        <taxon>rosids</taxon>
        <taxon>fabids</taxon>
        <taxon>Rosales</taxon>
        <taxon>Cannabaceae</taxon>
        <taxon>Parasponia</taxon>
    </lineage>
</organism>